<accession>A0ABR1JIZ7</accession>
<dbReference type="Proteomes" id="UP001498398">
    <property type="component" value="Unassembled WGS sequence"/>
</dbReference>
<reference evidence="2 3" key="1">
    <citation type="submission" date="2024-01" db="EMBL/GenBank/DDBJ databases">
        <title>A draft genome for the cacao thread blight pathogen Marasmiellus scandens.</title>
        <authorList>
            <person name="Baruah I.K."/>
            <person name="Leung J."/>
            <person name="Bukari Y."/>
            <person name="Amoako-Attah I."/>
            <person name="Meinhardt L.W."/>
            <person name="Bailey B.A."/>
            <person name="Cohen S.P."/>
        </authorList>
    </citation>
    <scope>NUCLEOTIDE SEQUENCE [LARGE SCALE GENOMIC DNA]</scope>
    <source>
        <strain evidence="2 3">GH-19</strain>
    </source>
</reference>
<feature type="region of interest" description="Disordered" evidence="1">
    <location>
        <begin position="116"/>
        <end position="136"/>
    </location>
</feature>
<gene>
    <name evidence="2" type="ORF">VKT23_008295</name>
</gene>
<organism evidence="2 3">
    <name type="scientific">Marasmiellus scandens</name>
    <dbReference type="NCBI Taxonomy" id="2682957"/>
    <lineage>
        <taxon>Eukaryota</taxon>
        <taxon>Fungi</taxon>
        <taxon>Dikarya</taxon>
        <taxon>Basidiomycota</taxon>
        <taxon>Agaricomycotina</taxon>
        <taxon>Agaricomycetes</taxon>
        <taxon>Agaricomycetidae</taxon>
        <taxon>Agaricales</taxon>
        <taxon>Marasmiineae</taxon>
        <taxon>Omphalotaceae</taxon>
        <taxon>Marasmiellus</taxon>
    </lineage>
</organism>
<evidence type="ECO:0000256" key="1">
    <source>
        <dbReference type="SAM" id="MobiDB-lite"/>
    </source>
</evidence>
<feature type="region of interest" description="Disordered" evidence="1">
    <location>
        <begin position="179"/>
        <end position="203"/>
    </location>
</feature>
<feature type="compositionally biased region" description="Polar residues" evidence="1">
    <location>
        <begin position="185"/>
        <end position="196"/>
    </location>
</feature>
<keyword evidence="3" id="KW-1185">Reference proteome</keyword>
<proteinExistence type="predicted"/>
<evidence type="ECO:0000313" key="2">
    <source>
        <dbReference type="EMBL" id="KAK7461865.1"/>
    </source>
</evidence>
<feature type="compositionally biased region" description="Polar residues" evidence="1">
    <location>
        <begin position="60"/>
        <end position="70"/>
    </location>
</feature>
<feature type="region of interest" description="Disordered" evidence="1">
    <location>
        <begin position="60"/>
        <end position="98"/>
    </location>
</feature>
<evidence type="ECO:0000313" key="3">
    <source>
        <dbReference type="Proteomes" id="UP001498398"/>
    </source>
</evidence>
<dbReference type="EMBL" id="JBANRG010000012">
    <property type="protein sequence ID" value="KAK7461865.1"/>
    <property type="molecule type" value="Genomic_DNA"/>
</dbReference>
<sequence length="261" mass="27903">MPRQQDPVSLARTGILNGAQAVNIEGAKITSAGRDHITINNYFDGNRQFLATQANQRLSNLSNQQPSSTENENDQPPLLEAPQHGATQNSQHRGGKRKRVALRLSRIVKACFPCGATSLNPRQERPPGDDAPPEQQAECDISLSTMGPDPNQTTSDASVFLDHSRPAGGLMPTPISFPHPEVSSPEGSAFTTSPWTSEPEEMATPPISRAHTLPFPMASPPSGPTAAIPLDLDMPTSGFAPIPGRSATISFGTARPFFPIR</sequence>
<comment type="caution">
    <text evidence="2">The sequence shown here is derived from an EMBL/GenBank/DDBJ whole genome shotgun (WGS) entry which is preliminary data.</text>
</comment>
<protein>
    <submittedName>
        <fullName evidence="2">Uncharacterized protein</fullName>
    </submittedName>
</protein>
<name>A0ABR1JIZ7_9AGAR</name>